<evidence type="ECO:0000256" key="4">
    <source>
        <dbReference type="ARBA" id="ARBA00022989"/>
    </source>
</evidence>
<evidence type="ECO:0000256" key="6">
    <source>
        <dbReference type="SAM" id="MobiDB-lite"/>
    </source>
</evidence>
<dbReference type="AlphaFoldDB" id="A0A066VXL2"/>
<name>A0A066VXL2_TILAU</name>
<feature type="transmembrane region" description="Helical" evidence="7">
    <location>
        <begin position="258"/>
        <end position="280"/>
    </location>
</feature>
<dbReference type="GO" id="GO:0016020">
    <property type="term" value="C:membrane"/>
    <property type="evidence" value="ECO:0007669"/>
    <property type="project" value="UniProtKB-SubCell"/>
</dbReference>
<feature type="transmembrane region" description="Helical" evidence="7">
    <location>
        <begin position="477"/>
        <end position="500"/>
    </location>
</feature>
<dbReference type="InParanoid" id="A0A066VXL2"/>
<comment type="subcellular location">
    <subcellularLocation>
        <location evidence="1">Membrane</location>
        <topology evidence="1">Multi-pass membrane protein</topology>
    </subcellularLocation>
</comment>
<feature type="transmembrane region" description="Helical" evidence="7">
    <location>
        <begin position="390"/>
        <end position="416"/>
    </location>
</feature>
<keyword evidence="10" id="KW-1185">Reference proteome</keyword>
<dbReference type="InterPro" id="IPR013057">
    <property type="entry name" value="AA_transpt_TM"/>
</dbReference>
<keyword evidence="4 7" id="KW-1133">Transmembrane helix</keyword>
<keyword evidence="3 7" id="KW-0812">Transmembrane</keyword>
<dbReference type="Pfam" id="PF01490">
    <property type="entry name" value="Aa_trans"/>
    <property type="match status" value="1"/>
</dbReference>
<keyword evidence="5 7" id="KW-0472">Membrane</keyword>
<protein>
    <recommendedName>
        <fullName evidence="8">Amino acid transporter transmembrane domain-containing protein</fullName>
    </recommendedName>
</protein>
<proteinExistence type="inferred from homology"/>
<evidence type="ECO:0000256" key="7">
    <source>
        <dbReference type="SAM" id="Phobius"/>
    </source>
</evidence>
<feature type="transmembrane region" description="Helical" evidence="7">
    <location>
        <begin position="122"/>
        <end position="146"/>
    </location>
</feature>
<dbReference type="PANTHER" id="PTHR22950">
    <property type="entry name" value="AMINO ACID TRANSPORTER"/>
    <property type="match status" value="1"/>
</dbReference>
<feature type="region of interest" description="Disordered" evidence="6">
    <location>
        <begin position="1"/>
        <end position="23"/>
    </location>
</feature>
<evidence type="ECO:0000256" key="1">
    <source>
        <dbReference type="ARBA" id="ARBA00004141"/>
    </source>
</evidence>
<sequence length="593" mass="63637">MASESSKNEKAHVASTPKLDEEAKATVQLNTPDSHSDWNIAHAGVMPDAVQAVASQRPHPFFFRLVGSQGAGLEARKAFYRSPARLLSRHVNADGDDVEGDDAEAKTTDTGENSEIGVKSQVGMYASAFNMLCYAIALGILSIPAVVANIGVVPFVLLNLLFAAFHWYTGLMYWQLKLRYPRLQNLSDAGHLLYGETGGFIFGAIQLLFSIFLQGNHSLLGATAFYTLGWRNTCAIVLTLVFSIISFVFTLPRSYKLFAVLAFISFSSITVVVVFVMIAANISGPQNAPPGSAPIRIAAFGPAAGGDTSFLSAMNSVTNLLVSYGACPSYMPIISEMRKPAEFKRSLAILILVELVLYTIVGGVIVHALGQYTTSPSLSSLTPLLSKIGYGLGLPVILIAGCASAQVSGKQLLVLVERRFRRGASAKSLTAPESKGRVWIIWIAVNIFTWTCAFILAELIPFFSSFLSVESSDTLPLLVAVSLFWSVFIGMATLFHLFIIREDAIEAQQQPSGDSSPSLIEEKQGATCRDKEGIWRPLYLPSALGGRALAYAVALGILAATTFLCVAGIVAAAYGIRDEYATGNVGRPFTCSV</sequence>
<dbReference type="OrthoDB" id="40134at2759"/>
<comment type="similarity">
    <text evidence="2">Belongs to the amino acid/polyamine transporter 2 family.</text>
</comment>
<dbReference type="GO" id="GO:0015179">
    <property type="term" value="F:L-amino acid transmembrane transporter activity"/>
    <property type="evidence" value="ECO:0007669"/>
    <property type="project" value="TreeGrafter"/>
</dbReference>
<comment type="caution">
    <text evidence="9">The sequence shown here is derived from an EMBL/GenBank/DDBJ whole genome shotgun (WGS) entry which is preliminary data.</text>
</comment>
<feature type="domain" description="Amino acid transporter transmembrane" evidence="8">
    <location>
        <begin position="124"/>
        <end position="472"/>
    </location>
</feature>
<feature type="transmembrane region" description="Helical" evidence="7">
    <location>
        <begin position="152"/>
        <end position="171"/>
    </location>
</feature>
<feature type="transmembrane region" description="Helical" evidence="7">
    <location>
        <begin position="192"/>
        <end position="213"/>
    </location>
</feature>
<reference evidence="9 10" key="1">
    <citation type="submission" date="2014-05" db="EMBL/GenBank/DDBJ databases">
        <title>Draft genome sequence of a rare smut relative, Tilletiaria anomala UBC 951.</title>
        <authorList>
            <consortium name="DOE Joint Genome Institute"/>
            <person name="Toome M."/>
            <person name="Kuo A."/>
            <person name="Henrissat B."/>
            <person name="Lipzen A."/>
            <person name="Tritt A."/>
            <person name="Yoshinaga Y."/>
            <person name="Zane M."/>
            <person name="Barry K."/>
            <person name="Grigoriev I.V."/>
            <person name="Spatafora J.W."/>
            <person name="Aimea M.C."/>
        </authorList>
    </citation>
    <scope>NUCLEOTIDE SEQUENCE [LARGE SCALE GENOMIC DNA]</scope>
    <source>
        <strain evidence="9 10">UBC 951</strain>
    </source>
</reference>
<dbReference type="EMBL" id="JMSN01000060">
    <property type="protein sequence ID" value="KDN43559.1"/>
    <property type="molecule type" value="Genomic_DNA"/>
</dbReference>
<feature type="transmembrane region" description="Helical" evidence="7">
    <location>
        <begin position="228"/>
        <end position="251"/>
    </location>
</feature>
<dbReference type="PANTHER" id="PTHR22950:SF479">
    <property type="entry name" value="AMINO ACID TRANSPORTER (EUROFUNG)-RELATED"/>
    <property type="match status" value="1"/>
</dbReference>
<gene>
    <name evidence="9" type="ORF">K437DRAFT_151892</name>
</gene>
<dbReference type="RefSeq" id="XP_013242420.1">
    <property type="nucleotide sequence ID" value="XM_013386966.1"/>
</dbReference>
<evidence type="ECO:0000259" key="8">
    <source>
        <dbReference type="Pfam" id="PF01490"/>
    </source>
</evidence>
<dbReference type="STRING" id="1037660.A0A066VXL2"/>
<dbReference type="GeneID" id="25261647"/>
<feature type="transmembrane region" description="Helical" evidence="7">
    <location>
        <begin position="548"/>
        <end position="576"/>
    </location>
</feature>
<evidence type="ECO:0000313" key="10">
    <source>
        <dbReference type="Proteomes" id="UP000027361"/>
    </source>
</evidence>
<dbReference type="HOGENOM" id="CLU_027816_4_2_1"/>
<accession>A0A066VXL2</accession>
<organism evidence="9 10">
    <name type="scientific">Tilletiaria anomala (strain ATCC 24038 / CBS 436.72 / UBC 951)</name>
    <dbReference type="NCBI Taxonomy" id="1037660"/>
    <lineage>
        <taxon>Eukaryota</taxon>
        <taxon>Fungi</taxon>
        <taxon>Dikarya</taxon>
        <taxon>Basidiomycota</taxon>
        <taxon>Ustilaginomycotina</taxon>
        <taxon>Exobasidiomycetes</taxon>
        <taxon>Georgefischeriales</taxon>
        <taxon>Tilletiariaceae</taxon>
        <taxon>Tilletiaria</taxon>
    </lineage>
</organism>
<dbReference type="Proteomes" id="UP000027361">
    <property type="component" value="Unassembled WGS sequence"/>
</dbReference>
<feature type="transmembrane region" description="Helical" evidence="7">
    <location>
        <begin position="437"/>
        <end position="457"/>
    </location>
</feature>
<evidence type="ECO:0000313" key="9">
    <source>
        <dbReference type="EMBL" id="KDN43559.1"/>
    </source>
</evidence>
<feature type="region of interest" description="Disordered" evidence="6">
    <location>
        <begin position="91"/>
        <end position="112"/>
    </location>
</feature>
<evidence type="ECO:0000256" key="5">
    <source>
        <dbReference type="ARBA" id="ARBA00023136"/>
    </source>
</evidence>
<feature type="transmembrane region" description="Helical" evidence="7">
    <location>
        <begin position="347"/>
        <end position="370"/>
    </location>
</feature>
<evidence type="ECO:0000256" key="3">
    <source>
        <dbReference type="ARBA" id="ARBA00022692"/>
    </source>
</evidence>
<feature type="transmembrane region" description="Helical" evidence="7">
    <location>
        <begin position="317"/>
        <end position="335"/>
    </location>
</feature>
<evidence type="ECO:0000256" key="2">
    <source>
        <dbReference type="ARBA" id="ARBA00008066"/>
    </source>
</evidence>